<accession>A0A6F9DCP4</accession>
<comment type="subcellular location">
    <subcellularLocation>
        <location evidence="1">Nucleus</location>
    </subcellularLocation>
</comment>
<organism evidence="10">
    <name type="scientific">Phallusia mammillata</name>
    <dbReference type="NCBI Taxonomy" id="59560"/>
    <lineage>
        <taxon>Eukaryota</taxon>
        <taxon>Metazoa</taxon>
        <taxon>Chordata</taxon>
        <taxon>Tunicata</taxon>
        <taxon>Ascidiacea</taxon>
        <taxon>Phlebobranchia</taxon>
        <taxon>Ascidiidae</taxon>
        <taxon>Phallusia</taxon>
    </lineage>
</organism>
<evidence type="ECO:0000256" key="8">
    <source>
        <dbReference type="SAM" id="MobiDB-lite"/>
    </source>
</evidence>
<feature type="domain" description="HSF-type DNA-binding" evidence="9">
    <location>
        <begin position="26"/>
        <end position="129"/>
    </location>
</feature>
<dbReference type="GO" id="GO:0005634">
    <property type="term" value="C:nucleus"/>
    <property type="evidence" value="ECO:0007669"/>
    <property type="project" value="UniProtKB-SubCell"/>
</dbReference>
<dbReference type="GO" id="GO:0043565">
    <property type="term" value="F:sequence-specific DNA binding"/>
    <property type="evidence" value="ECO:0007669"/>
    <property type="project" value="InterPro"/>
</dbReference>
<evidence type="ECO:0000256" key="7">
    <source>
        <dbReference type="RuleBase" id="RU004020"/>
    </source>
</evidence>
<evidence type="ECO:0000256" key="4">
    <source>
        <dbReference type="ARBA" id="ARBA00023125"/>
    </source>
</evidence>
<keyword evidence="3" id="KW-0805">Transcription regulation</keyword>
<name>A0A6F9DCP4_9ASCI</name>
<evidence type="ECO:0000256" key="5">
    <source>
        <dbReference type="ARBA" id="ARBA00023163"/>
    </source>
</evidence>
<dbReference type="InterPro" id="IPR036388">
    <property type="entry name" value="WH-like_DNA-bd_sf"/>
</dbReference>
<gene>
    <name evidence="10" type="primary">Epb41l3-002</name>
</gene>
<sequence length="481" mass="53763">MSTHTDKMEMKIPSMPIANLSGYANMTPTFLLKLVNLLQEPEFNKYVSWSEDGQSFIVRDQAGFSKHVLPKYFKHNKFASFVRQLNMYGFRKVTTIQQGSLDLQQESIEFLHPFFKRDEEGLLQYIKRKVTQTNKTEELTTVLDDMHDIKSTQSNISVQLSELKRENEDLWREVVALRQKHAHQQKVVNRLIQFLVSLVKHHGGVGMKRPLQLMIEAGSADEAPFPKLSRTEEVNDNALEQNIASNVGSTSEGPLITELLSNKPTASKSAGTVENFITTDQTYSTNAASKQDMPNYISSPADAFSPDANVNSENIDQLDTNLSDNFLPTSSFATSAEDTDSHTVDDLLKGIVGPDDNLPSQESQNLLSTPNSNQLALSTTSPPQKIHSNIDLIENNLHSIKRRLSNNQQVKLDYDLIQELFNNSVDITPSPNVFEPSVPAEPSGNELVQYTGNEFLPAGSATNDDDITVENLDDFLSLLEE</sequence>
<dbReference type="SMART" id="SM00415">
    <property type="entry name" value="HSF"/>
    <property type="match status" value="1"/>
</dbReference>
<comment type="similarity">
    <text evidence="2 7">Belongs to the HSF family.</text>
</comment>
<dbReference type="PANTHER" id="PTHR10015">
    <property type="entry name" value="HEAT SHOCK TRANSCRIPTION FACTOR"/>
    <property type="match status" value="1"/>
</dbReference>
<dbReference type="PRINTS" id="PR00056">
    <property type="entry name" value="HSFDOMAIN"/>
</dbReference>
<dbReference type="Pfam" id="PF00447">
    <property type="entry name" value="HSF_DNA-bind"/>
    <property type="match status" value="1"/>
</dbReference>
<dbReference type="FunFam" id="1.10.10.10:FF:000027">
    <property type="entry name" value="Heat shock transcription factor 1"/>
    <property type="match status" value="1"/>
</dbReference>
<dbReference type="InterPro" id="IPR036390">
    <property type="entry name" value="WH_DNA-bd_sf"/>
</dbReference>
<keyword evidence="5" id="KW-0804">Transcription</keyword>
<evidence type="ECO:0000259" key="9">
    <source>
        <dbReference type="SMART" id="SM00415"/>
    </source>
</evidence>
<keyword evidence="6" id="KW-0539">Nucleus</keyword>
<reference evidence="10" key="1">
    <citation type="submission" date="2020-04" db="EMBL/GenBank/DDBJ databases">
        <authorList>
            <person name="Neveu A P."/>
        </authorList>
    </citation>
    <scope>NUCLEOTIDE SEQUENCE</scope>
    <source>
        <tissue evidence="10">Whole embryo</tissue>
    </source>
</reference>
<evidence type="ECO:0000313" key="10">
    <source>
        <dbReference type="EMBL" id="CAB3242818.1"/>
    </source>
</evidence>
<dbReference type="InterPro" id="IPR000232">
    <property type="entry name" value="HSF_DNA-bd"/>
</dbReference>
<dbReference type="Gene3D" id="1.10.10.10">
    <property type="entry name" value="Winged helix-like DNA-binding domain superfamily/Winged helix DNA-binding domain"/>
    <property type="match status" value="1"/>
</dbReference>
<evidence type="ECO:0000256" key="6">
    <source>
        <dbReference type="ARBA" id="ARBA00023242"/>
    </source>
</evidence>
<dbReference type="SUPFAM" id="SSF46785">
    <property type="entry name" value="Winged helix' DNA-binding domain"/>
    <property type="match status" value="1"/>
</dbReference>
<feature type="compositionally biased region" description="Polar residues" evidence="8">
    <location>
        <begin position="358"/>
        <end position="385"/>
    </location>
</feature>
<dbReference type="PANTHER" id="PTHR10015:SF427">
    <property type="entry name" value="HEAT SHOCK FACTOR PROTEIN"/>
    <property type="match status" value="1"/>
</dbReference>
<dbReference type="AlphaFoldDB" id="A0A6F9DCP4"/>
<keyword evidence="4" id="KW-0238">DNA-binding</keyword>
<evidence type="ECO:0000256" key="3">
    <source>
        <dbReference type="ARBA" id="ARBA00023015"/>
    </source>
</evidence>
<proteinExistence type="evidence at transcript level"/>
<dbReference type="EMBL" id="LR784886">
    <property type="protein sequence ID" value="CAB3242818.1"/>
    <property type="molecule type" value="mRNA"/>
</dbReference>
<dbReference type="GO" id="GO:0003700">
    <property type="term" value="F:DNA-binding transcription factor activity"/>
    <property type="evidence" value="ECO:0007669"/>
    <property type="project" value="InterPro"/>
</dbReference>
<evidence type="ECO:0000256" key="2">
    <source>
        <dbReference type="ARBA" id="ARBA00006403"/>
    </source>
</evidence>
<feature type="region of interest" description="Disordered" evidence="8">
    <location>
        <begin position="350"/>
        <end position="385"/>
    </location>
</feature>
<feature type="region of interest" description="Disordered" evidence="8">
    <location>
        <begin position="290"/>
        <end position="311"/>
    </location>
</feature>
<protein>
    <submittedName>
        <fullName evidence="10">HSF protein</fullName>
    </submittedName>
</protein>
<evidence type="ECO:0000256" key="1">
    <source>
        <dbReference type="ARBA" id="ARBA00004123"/>
    </source>
</evidence>